<dbReference type="Gene3D" id="3.40.50.720">
    <property type="entry name" value="NAD(P)-binding Rossmann-like Domain"/>
    <property type="match status" value="1"/>
</dbReference>
<reference evidence="7" key="1">
    <citation type="journal article" date="2019" name="Int. J. Syst. Evol. Microbiol.">
        <title>The Global Catalogue of Microorganisms (GCM) 10K type strain sequencing project: providing services to taxonomists for standard genome sequencing and annotation.</title>
        <authorList>
            <consortium name="The Broad Institute Genomics Platform"/>
            <consortium name="The Broad Institute Genome Sequencing Center for Infectious Disease"/>
            <person name="Wu L."/>
            <person name="Ma J."/>
        </authorList>
    </citation>
    <scope>NUCLEOTIDE SEQUENCE [LARGE SCALE GENOMIC DNA]</scope>
    <source>
        <strain evidence="7">JCM 18126</strain>
    </source>
</reference>
<comment type="similarity">
    <text evidence="1">Belongs to the Gfo/Idh/MocA family.</text>
</comment>
<feature type="region of interest" description="Disordered" evidence="3">
    <location>
        <begin position="344"/>
        <end position="365"/>
    </location>
</feature>
<dbReference type="InterPro" id="IPR051317">
    <property type="entry name" value="Gfo/Idh/MocA_oxidoreduct"/>
</dbReference>
<organism evidence="6 7">
    <name type="scientific">Kineococcus glutinatus</name>
    <dbReference type="NCBI Taxonomy" id="1070872"/>
    <lineage>
        <taxon>Bacteria</taxon>
        <taxon>Bacillati</taxon>
        <taxon>Actinomycetota</taxon>
        <taxon>Actinomycetes</taxon>
        <taxon>Kineosporiales</taxon>
        <taxon>Kineosporiaceae</taxon>
        <taxon>Kineococcus</taxon>
    </lineage>
</organism>
<comment type="caution">
    <text evidence="6">The sequence shown here is derived from an EMBL/GenBank/DDBJ whole genome shotgun (WGS) entry which is preliminary data.</text>
</comment>
<dbReference type="Pfam" id="PF22725">
    <property type="entry name" value="GFO_IDH_MocA_C3"/>
    <property type="match status" value="1"/>
</dbReference>
<evidence type="ECO:0000259" key="5">
    <source>
        <dbReference type="Pfam" id="PF22725"/>
    </source>
</evidence>
<feature type="domain" description="GFO/IDH/MocA-like oxidoreductase" evidence="5">
    <location>
        <begin position="143"/>
        <end position="253"/>
    </location>
</feature>
<evidence type="ECO:0000256" key="3">
    <source>
        <dbReference type="SAM" id="MobiDB-lite"/>
    </source>
</evidence>
<dbReference type="InterPro" id="IPR000683">
    <property type="entry name" value="Gfo/Idh/MocA-like_OxRdtase_N"/>
</dbReference>
<dbReference type="InterPro" id="IPR036291">
    <property type="entry name" value="NAD(P)-bd_dom_sf"/>
</dbReference>
<gene>
    <name evidence="6" type="ORF">GCM10023225_32990</name>
</gene>
<evidence type="ECO:0000256" key="2">
    <source>
        <dbReference type="ARBA" id="ARBA00023002"/>
    </source>
</evidence>
<feature type="domain" description="Gfo/Idh/MocA-like oxidoreductase N-terminal" evidence="4">
    <location>
        <begin position="15"/>
        <end position="133"/>
    </location>
</feature>
<dbReference type="PANTHER" id="PTHR43708">
    <property type="entry name" value="CONSERVED EXPRESSED OXIDOREDUCTASE (EUROFUNG)"/>
    <property type="match status" value="1"/>
</dbReference>
<dbReference type="EMBL" id="BAABIL010000655">
    <property type="protein sequence ID" value="GAA4659122.1"/>
    <property type="molecule type" value="Genomic_DNA"/>
</dbReference>
<sequence length="365" mass="38775">MTRSAIGPSGAAMPVRIGLVGYGFGGRWFHAPLIAGGRGTVLAGVVTRSPQRAAQVVAEHPGTPVLRSLAALVAAGVDAVAVSTPAATHTAVTEEVLRLGLPVVCDKPFALDAAAARGTVELAERLGVPLTVYQNRRWDSDLRTVRRVLASGELGEVLRFESAFERWAPDAEPPEAGAGLLRDFGSHLVDQALHLFGPVCSVYAETREVRPGLEDDVLLLLRHVRGVRSHLSGAWRQGAPAPRFRVTGSAGSFVVRAPVDGQEQALLAGRTPAREGERWGVEPEAAWGALHRGGHVRAVPAERGRWDEFYERFAAAVRGTGPVPVDPWDAVATATVLDAARRSAAEGRSVEIDTEVGPEPGEVRR</sequence>
<evidence type="ECO:0000313" key="6">
    <source>
        <dbReference type="EMBL" id="GAA4659122.1"/>
    </source>
</evidence>
<accession>A0ABP8VCD8</accession>
<protein>
    <submittedName>
        <fullName evidence="6">Gfo/Idh/MocA family oxidoreductase</fullName>
    </submittedName>
</protein>
<name>A0ABP8VCD8_9ACTN</name>
<dbReference type="InterPro" id="IPR055170">
    <property type="entry name" value="GFO_IDH_MocA-like_dom"/>
</dbReference>
<dbReference type="PANTHER" id="PTHR43708:SF5">
    <property type="entry name" value="CONSERVED EXPRESSED OXIDOREDUCTASE (EUROFUNG)-RELATED"/>
    <property type="match status" value="1"/>
</dbReference>
<evidence type="ECO:0000313" key="7">
    <source>
        <dbReference type="Proteomes" id="UP001501195"/>
    </source>
</evidence>
<keyword evidence="2" id="KW-0560">Oxidoreductase</keyword>
<dbReference type="Gene3D" id="3.30.360.10">
    <property type="entry name" value="Dihydrodipicolinate Reductase, domain 2"/>
    <property type="match status" value="1"/>
</dbReference>
<dbReference type="Proteomes" id="UP001501195">
    <property type="component" value="Unassembled WGS sequence"/>
</dbReference>
<proteinExistence type="inferred from homology"/>
<keyword evidence="7" id="KW-1185">Reference proteome</keyword>
<evidence type="ECO:0000256" key="1">
    <source>
        <dbReference type="ARBA" id="ARBA00010928"/>
    </source>
</evidence>
<dbReference type="SUPFAM" id="SSF51735">
    <property type="entry name" value="NAD(P)-binding Rossmann-fold domains"/>
    <property type="match status" value="1"/>
</dbReference>
<dbReference type="Pfam" id="PF01408">
    <property type="entry name" value="GFO_IDH_MocA"/>
    <property type="match status" value="1"/>
</dbReference>
<evidence type="ECO:0000259" key="4">
    <source>
        <dbReference type="Pfam" id="PF01408"/>
    </source>
</evidence>
<dbReference type="SUPFAM" id="SSF55347">
    <property type="entry name" value="Glyceraldehyde-3-phosphate dehydrogenase-like, C-terminal domain"/>
    <property type="match status" value="1"/>
</dbReference>